<dbReference type="PANTHER" id="PTHR43483:SF3">
    <property type="entry name" value="MEMBRANE TRANSPORTER PROTEIN HI_0806-RELATED"/>
    <property type="match status" value="1"/>
</dbReference>
<gene>
    <name evidence="6" type="ORF">A9Q84_08025</name>
</gene>
<feature type="transmembrane region" description="Helical" evidence="5">
    <location>
        <begin position="35"/>
        <end position="54"/>
    </location>
</feature>
<evidence type="ECO:0000256" key="5">
    <source>
        <dbReference type="RuleBase" id="RU363041"/>
    </source>
</evidence>
<dbReference type="Proteomes" id="UP000196531">
    <property type="component" value="Unassembled WGS sequence"/>
</dbReference>
<dbReference type="InterPro" id="IPR002781">
    <property type="entry name" value="TM_pro_TauE-like"/>
</dbReference>
<dbReference type="Pfam" id="PF01925">
    <property type="entry name" value="TauE"/>
    <property type="match status" value="1"/>
</dbReference>
<reference evidence="7" key="1">
    <citation type="journal article" date="2017" name="Proc. Natl. Acad. Sci. U.S.A.">
        <title>Simulation of Deepwater Horizon oil plume reveals substrate specialization within a complex community of hydrocarbon-degraders.</title>
        <authorList>
            <person name="Hu P."/>
            <person name="Dubinsky E.A."/>
            <person name="Probst A.J."/>
            <person name="Wang J."/>
            <person name="Sieber C.M.K."/>
            <person name="Tom L.M."/>
            <person name="Gardinali P."/>
            <person name="Banfield J.F."/>
            <person name="Atlas R.M."/>
            <person name="Andersen G.L."/>
        </authorList>
    </citation>
    <scope>NUCLEOTIDE SEQUENCE [LARGE SCALE GENOMIC DNA]</scope>
</reference>
<organism evidence="6 7">
    <name type="scientific">Halobacteriovorax marinus</name>
    <dbReference type="NCBI Taxonomy" id="97084"/>
    <lineage>
        <taxon>Bacteria</taxon>
        <taxon>Pseudomonadati</taxon>
        <taxon>Bdellovibrionota</taxon>
        <taxon>Bacteriovoracia</taxon>
        <taxon>Bacteriovoracales</taxon>
        <taxon>Halobacteriovoraceae</taxon>
        <taxon>Halobacteriovorax</taxon>
    </lineage>
</organism>
<dbReference type="PANTHER" id="PTHR43483">
    <property type="entry name" value="MEMBRANE TRANSPORTER PROTEIN HI_0806-RELATED"/>
    <property type="match status" value="1"/>
</dbReference>
<keyword evidence="4 5" id="KW-0472">Membrane</keyword>
<proteinExistence type="inferred from homology"/>
<keyword evidence="2 5" id="KW-0812">Transmembrane</keyword>
<evidence type="ECO:0000256" key="3">
    <source>
        <dbReference type="ARBA" id="ARBA00022989"/>
    </source>
</evidence>
<dbReference type="EMBL" id="MAAO01000006">
    <property type="protein sequence ID" value="OUR96295.1"/>
    <property type="molecule type" value="Genomic_DNA"/>
</dbReference>
<evidence type="ECO:0000313" key="6">
    <source>
        <dbReference type="EMBL" id="OUR96295.1"/>
    </source>
</evidence>
<comment type="similarity">
    <text evidence="5">Belongs to the 4-toluene sulfonate uptake permease (TSUP) (TC 2.A.102) family.</text>
</comment>
<feature type="transmembrane region" description="Helical" evidence="5">
    <location>
        <begin position="288"/>
        <end position="306"/>
    </location>
</feature>
<keyword evidence="5" id="KW-1003">Cell membrane</keyword>
<dbReference type="GO" id="GO:0005886">
    <property type="term" value="C:plasma membrane"/>
    <property type="evidence" value="ECO:0007669"/>
    <property type="project" value="UniProtKB-SubCell"/>
</dbReference>
<feature type="transmembrane region" description="Helical" evidence="5">
    <location>
        <begin position="173"/>
        <end position="202"/>
    </location>
</feature>
<protein>
    <recommendedName>
        <fullName evidence="5">Probable membrane transporter protein</fullName>
    </recommendedName>
</protein>
<keyword evidence="3 5" id="KW-1133">Transmembrane helix</keyword>
<evidence type="ECO:0000256" key="2">
    <source>
        <dbReference type="ARBA" id="ARBA00022692"/>
    </source>
</evidence>
<name>A0A1Y5F6D9_9BACT</name>
<comment type="subcellular location">
    <subcellularLocation>
        <location evidence="5">Cell membrane</location>
        <topology evidence="5">Multi-pass membrane protein</topology>
    </subcellularLocation>
    <subcellularLocation>
        <location evidence="1">Membrane</location>
        <topology evidence="1">Multi-pass membrane protein</topology>
    </subcellularLocation>
</comment>
<evidence type="ECO:0000256" key="4">
    <source>
        <dbReference type="ARBA" id="ARBA00023136"/>
    </source>
</evidence>
<sequence>MKTFIYLSFFKSILTMNKHVATVHLENGSLNFKSMIFLGLIVTGIFVGIFSSFFGVGGGILIVPTLYTFFSFLPPQAVIATSLTLIFFNSIINTINFMKAGIRPNFSFLIPIGIAMVIGVVLGGKVTLLLPPKTIKLIFSIFVFAIAIRTLLVKLKDVPSDDWSPTTDAKSKVISITVGLIGGLVAGMTGLGGGAVLVPLFITILHIPFRFLSAYSNVCMVAGTFAGMVTYLIQPTPVFVFNYEILEMGQVGFVNFSIVFALFIGSSLSSKLGVKWVQIVKPATSKKLFAVLLIIISIKIFVSAQFS</sequence>
<evidence type="ECO:0000256" key="1">
    <source>
        <dbReference type="ARBA" id="ARBA00004141"/>
    </source>
</evidence>
<feature type="transmembrane region" description="Helical" evidence="5">
    <location>
        <begin position="108"/>
        <end position="130"/>
    </location>
</feature>
<dbReference type="AlphaFoldDB" id="A0A1Y5F6D9"/>
<feature type="transmembrane region" description="Helical" evidence="5">
    <location>
        <begin position="137"/>
        <end position="153"/>
    </location>
</feature>
<accession>A0A1Y5F6D9</accession>
<feature type="transmembrane region" description="Helical" evidence="5">
    <location>
        <begin position="214"/>
        <end position="233"/>
    </location>
</feature>
<feature type="transmembrane region" description="Helical" evidence="5">
    <location>
        <begin position="66"/>
        <end position="88"/>
    </location>
</feature>
<comment type="caution">
    <text evidence="6">The sequence shown here is derived from an EMBL/GenBank/DDBJ whole genome shotgun (WGS) entry which is preliminary data.</text>
</comment>
<feature type="transmembrane region" description="Helical" evidence="5">
    <location>
        <begin position="245"/>
        <end position="268"/>
    </location>
</feature>
<evidence type="ECO:0000313" key="7">
    <source>
        <dbReference type="Proteomes" id="UP000196531"/>
    </source>
</evidence>